<keyword evidence="3" id="KW-1185">Reference proteome</keyword>
<reference evidence="2 3" key="1">
    <citation type="submission" date="2024-10" db="EMBL/GenBank/DDBJ databases">
        <title>Updated reference genomes for cyclostephanoid diatoms.</title>
        <authorList>
            <person name="Roberts W.R."/>
            <person name="Alverson A.J."/>
        </authorList>
    </citation>
    <scope>NUCLEOTIDE SEQUENCE [LARGE SCALE GENOMIC DNA]</scope>
    <source>
        <strain evidence="2 3">AJA276-08</strain>
    </source>
</reference>
<feature type="compositionally biased region" description="Basic and acidic residues" evidence="1">
    <location>
        <begin position="94"/>
        <end position="105"/>
    </location>
</feature>
<evidence type="ECO:0000313" key="3">
    <source>
        <dbReference type="Proteomes" id="UP001530315"/>
    </source>
</evidence>
<name>A0ABD3MK14_9STRA</name>
<feature type="compositionally biased region" description="Acidic residues" evidence="1">
    <location>
        <begin position="106"/>
        <end position="117"/>
    </location>
</feature>
<sequence length="336" mass="35452">MKANPLRRPAIAVVAAAALFVPTAPCAAALFVPTAVFGWSSRARVFRAVPRRGGYAAGSSSSSFMSSASRRSGGGDDGGTGDDDDDDRASVGIGRDDDPAEGHDDTNDDDDDDDDDDEGRRRLLSYVSRLEAIYEGGGGFVGLLDDTADLFVAEDDVDADVAPSLGGGGRGGRRRVVLGDWLVGGSRGGDEVCAGDSCGDDSDQCDIPEEYKGWNSGPRVDVMAFLGIRLEGLGLRKTNVERRRTTDPPPPSSSYISSFLLRGECRAACRGRGARTRLTTSRSSPPPREGVGSNAPSHSPVPFPRIDRLRVSHPSGFFFGDGGYVGARTRDTLPFS</sequence>
<evidence type="ECO:0000313" key="2">
    <source>
        <dbReference type="EMBL" id="KAL3762321.1"/>
    </source>
</evidence>
<comment type="caution">
    <text evidence="2">The sequence shown here is derived from an EMBL/GenBank/DDBJ whole genome shotgun (WGS) entry which is preliminary data.</text>
</comment>
<gene>
    <name evidence="2" type="ORF">ACHAW5_006321</name>
</gene>
<organism evidence="2 3">
    <name type="scientific">Stephanodiscus triporus</name>
    <dbReference type="NCBI Taxonomy" id="2934178"/>
    <lineage>
        <taxon>Eukaryota</taxon>
        <taxon>Sar</taxon>
        <taxon>Stramenopiles</taxon>
        <taxon>Ochrophyta</taxon>
        <taxon>Bacillariophyta</taxon>
        <taxon>Coscinodiscophyceae</taxon>
        <taxon>Thalassiosirophycidae</taxon>
        <taxon>Stephanodiscales</taxon>
        <taxon>Stephanodiscaceae</taxon>
        <taxon>Stephanodiscus</taxon>
    </lineage>
</organism>
<evidence type="ECO:0000256" key="1">
    <source>
        <dbReference type="SAM" id="MobiDB-lite"/>
    </source>
</evidence>
<dbReference type="EMBL" id="JALLAZ020001831">
    <property type="protein sequence ID" value="KAL3762321.1"/>
    <property type="molecule type" value="Genomic_DNA"/>
</dbReference>
<feature type="compositionally biased region" description="Low complexity" evidence="1">
    <location>
        <begin position="271"/>
        <end position="283"/>
    </location>
</feature>
<dbReference type="AlphaFoldDB" id="A0ABD3MK14"/>
<proteinExistence type="predicted"/>
<feature type="compositionally biased region" description="Low complexity" evidence="1">
    <location>
        <begin position="53"/>
        <end position="71"/>
    </location>
</feature>
<accession>A0ABD3MK14</accession>
<dbReference type="Proteomes" id="UP001530315">
    <property type="component" value="Unassembled WGS sequence"/>
</dbReference>
<feature type="region of interest" description="Disordered" evidence="1">
    <location>
        <begin position="53"/>
        <end position="119"/>
    </location>
</feature>
<protein>
    <submittedName>
        <fullName evidence="2">Uncharacterized protein</fullName>
    </submittedName>
</protein>
<feature type="region of interest" description="Disordered" evidence="1">
    <location>
        <begin position="271"/>
        <end position="306"/>
    </location>
</feature>